<evidence type="ECO:0000256" key="13">
    <source>
        <dbReference type="ARBA" id="ARBA00023136"/>
    </source>
</evidence>
<dbReference type="Ensembl" id="ENSTMTT00000015521.1">
    <property type="protein sequence ID" value="ENSTMTP00000014991.1"/>
    <property type="gene ID" value="ENSTMTG00000010937.1"/>
</dbReference>
<name>A0A674IZP2_9SAUR</name>
<protein>
    <recommendedName>
        <fullName evidence="4">NADH dehydrogenase [ubiquinone] 1 beta subcomplex subunit 11, mitochondrial</fullName>
    </recommendedName>
    <alternativeName>
        <fullName evidence="15">Complex I-ESSS</fullName>
    </alternativeName>
    <alternativeName>
        <fullName evidence="14">NADH-ubiquinone oxidoreductase ESSS subunit</fullName>
    </alternativeName>
</protein>
<dbReference type="GeneTree" id="ENSGT01060000251072"/>
<evidence type="ECO:0000256" key="14">
    <source>
        <dbReference type="ARBA" id="ARBA00030753"/>
    </source>
</evidence>
<keyword evidence="19" id="KW-1185">Reference proteome</keyword>
<evidence type="ECO:0000256" key="4">
    <source>
        <dbReference type="ARBA" id="ARBA00018632"/>
    </source>
</evidence>
<evidence type="ECO:0000256" key="8">
    <source>
        <dbReference type="ARBA" id="ARBA00022792"/>
    </source>
</evidence>
<evidence type="ECO:0000256" key="5">
    <source>
        <dbReference type="ARBA" id="ARBA00022448"/>
    </source>
</evidence>
<organism evidence="18 19">
    <name type="scientific">Terrapene triunguis</name>
    <name type="common">Three-toed box turtle</name>
    <dbReference type="NCBI Taxonomy" id="2587831"/>
    <lineage>
        <taxon>Eukaryota</taxon>
        <taxon>Metazoa</taxon>
        <taxon>Chordata</taxon>
        <taxon>Craniata</taxon>
        <taxon>Vertebrata</taxon>
        <taxon>Euteleostomi</taxon>
        <taxon>Archelosauria</taxon>
        <taxon>Testudinata</taxon>
        <taxon>Testudines</taxon>
        <taxon>Cryptodira</taxon>
        <taxon>Durocryptodira</taxon>
        <taxon>Testudinoidea</taxon>
        <taxon>Emydidae</taxon>
        <taxon>Terrapene</taxon>
    </lineage>
</organism>
<evidence type="ECO:0000256" key="17">
    <source>
        <dbReference type="SAM" id="MobiDB-lite"/>
    </source>
</evidence>
<evidence type="ECO:0000256" key="2">
    <source>
        <dbReference type="ARBA" id="ARBA00004434"/>
    </source>
</evidence>
<dbReference type="PANTHER" id="PTHR13327:SF0">
    <property type="entry name" value="NADH DEHYDROGENASE [UBIQUINONE] 1 BETA SUBCOMPLEX SUBUNIT 11, MITOCHONDRIAL"/>
    <property type="match status" value="1"/>
</dbReference>
<evidence type="ECO:0000313" key="18">
    <source>
        <dbReference type="Ensembl" id="ENSTMTP00000014991.1"/>
    </source>
</evidence>
<evidence type="ECO:0000256" key="16">
    <source>
        <dbReference type="ARBA" id="ARBA00046528"/>
    </source>
</evidence>
<comment type="function">
    <text evidence="1">Accessory subunit of the mitochondrial membrane respiratory chain NADH dehydrogenase (Complex I), that is believed not to be involved in catalysis. Complex I functions in the transfer of electrons from NADH to the respiratory chain. The immediate electron acceptor for the enzyme is believed to be ubiquinone.</text>
</comment>
<feature type="compositionally biased region" description="Polar residues" evidence="17">
    <location>
        <begin position="46"/>
        <end position="55"/>
    </location>
</feature>
<keyword evidence="7" id="KW-0812">Transmembrane</keyword>
<accession>A0A674IZP2</accession>
<evidence type="ECO:0000256" key="9">
    <source>
        <dbReference type="ARBA" id="ARBA00022946"/>
    </source>
</evidence>
<keyword evidence="10" id="KW-0249">Electron transport</keyword>
<evidence type="ECO:0000256" key="10">
    <source>
        <dbReference type="ARBA" id="ARBA00022982"/>
    </source>
</evidence>
<evidence type="ECO:0000256" key="12">
    <source>
        <dbReference type="ARBA" id="ARBA00023128"/>
    </source>
</evidence>
<dbReference type="GO" id="GO:0005743">
    <property type="term" value="C:mitochondrial inner membrane"/>
    <property type="evidence" value="ECO:0007669"/>
    <property type="project" value="UniProtKB-SubCell"/>
</dbReference>
<keyword evidence="11" id="KW-1133">Transmembrane helix</keyword>
<keyword evidence="12" id="KW-0496">Mitochondrion</keyword>
<comment type="subcellular location">
    <subcellularLocation>
        <location evidence="2">Mitochondrion inner membrane</location>
        <topology evidence="2">Single-pass membrane protein</topology>
    </subcellularLocation>
</comment>
<dbReference type="PANTHER" id="PTHR13327">
    <property type="entry name" value="NADH-UBIQUINONE OXIDOREDUCTASE ESSS SUBUNIT, MITOCHONDRIAL PRECURSOR"/>
    <property type="match status" value="1"/>
</dbReference>
<evidence type="ECO:0000256" key="11">
    <source>
        <dbReference type="ARBA" id="ARBA00022989"/>
    </source>
</evidence>
<reference evidence="18" key="2">
    <citation type="submission" date="2025-09" db="UniProtKB">
        <authorList>
            <consortium name="Ensembl"/>
        </authorList>
    </citation>
    <scope>IDENTIFICATION</scope>
</reference>
<evidence type="ECO:0000256" key="6">
    <source>
        <dbReference type="ARBA" id="ARBA00022660"/>
    </source>
</evidence>
<evidence type="ECO:0000256" key="3">
    <source>
        <dbReference type="ARBA" id="ARBA00008915"/>
    </source>
</evidence>
<comment type="subunit">
    <text evidence="16">Complex I is composed of 45 different subunits. Interacts with BCAP31.</text>
</comment>
<keyword evidence="5" id="KW-0813">Transport</keyword>
<proteinExistence type="inferred from homology"/>
<evidence type="ECO:0000313" key="19">
    <source>
        <dbReference type="Proteomes" id="UP000472274"/>
    </source>
</evidence>
<evidence type="ECO:0000256" key="15">
    <source>
        <dbReference type="ARBA" id="ARBA00031387"/>
    </source>
</evidence>
<keyword evidence="9" id="KW-0809">Transit peptide</keyword>
<dbReference type="Proteomes" id="UP000472274">
    <property type="component" value="Unplaced"/>
</dbReference>
<feature type="region of interest" description="Disordered" evidence="17">
    <location>
        <begin position="46"/>
        <end position="101"/>
    </location>
</feature>
<dbReference type="InParanoid" id="A0A674IZP2"/>
<dbReference type="Pfam" id="PF10183">
    <property type="entry name" value="ESSS"/>
    <property type="match status" value="1"/>
</dbReference>
<sequence>MSSTPQCPAAPPAGLGGAWAVPRLGPTARGLGQQLPGLGTVCLTSADSSRVSSHSLPAPCSSRRGEQPAVRGRGPALPGPKVPTLTGASPPVLTPSLPSMRKWARREAERKLKERERLGLPLMDSNYFDPSKLVLPDEE</sequence>
<keyword evidence="13" id="KW-0472">Membrane</keyword>
<comment type="similarity">
    <text evidence="3">Belongs to the complex I NDUFB11 subunit family.</text>
</comment>
<dbReference type="AlphaFoldDB" id="A0A674IZP2"/>
<dbReference type="InterPro" id="IPR019329">
    <property type="entry name" value="NADH_UbQ_OxRdtase_ESSS_su"/>
</dbReference>
<reference evidence="18" key="1">
    <citation type="submission" date="2025-08" db="UniProtKB">
        <authorList>
            <consortium name="Ensembl"/>
        </authorList>
    </citation>
    <scope>IDENTIFICATION</scope>
</reference>
<evidence type="ECO:0000256" key="1">
    <source>
        <dbReference type="ARBA" id="ARBA00003195"/>
    </source>
</evidence>
<keyword evidence="6" id="KW-0679">Respiratory chain</keyword>
<evidence type="ECO:0000256" key="7">
    <source>
        <dbReference type="ARBA" id="ARBA00022692"/>
    </source>
</evidence>
<keyword evidence="8" id="KW-0999">Mitochondrion inner membrane</keyword>